<reference evidence="3 4" key="1">
    <citation type="submission" date="2020-08" db="EMBL/GenBank/DDBJ databases">
        <title>Genomic Encyclopedia of Type Strains, Phase IV (KMG-IV): sequencing the most valuable type-strain genomes for metagenomic binning, comparative biology and taxonomic classification.</title>
        <authorList>
            <person name="Goeker M."/>
        </authorList>
    </citation>
    <scope>NUCLEOTIDE SEQUENCE [LARGE SCALE GENOMIC DNA]</scope>
    <source>
        <strain evidence="3 4">DSM 19371</strain>
    </source>
</reference>
<protein>
    <recommendedName>
        <fullName evidence="5">AIPR protein</fullName>
    </recommendedName>
</protein>
<organism evidence="3 4">
    <name type="scientific">Sphingobium scionense</name>
    <dbReference type="NCBI Taxonomy" id="1404341"/>
    <lineage>
        <taxon>Bacteria</taxon>
        <taxon>Pseudomonadati</taxon>
        <taxon>Pseudomonadota</taxon>
        <taxon>Alphaproteobacteria</taxon>
        <taxon>Sphingomonadales</taxon>
        <taxon>Sphingomonadaceae</taxon>
        <taxon>Sphingobium</taxon>
    </lineage>
</organism>
<evidence type="ECO:0008006" key="5">
    <source>
        <dbReference type="Google" id="ProtNLM"/>
    </source>
</evidence>
<dbReference type="Pfam" id="PF10592">
    <property type="entry name" value="AIPR"/>
    <property type="match status" value="1"/>
</dbReference>
<feature type="domain" description="Abortive phage infection protein C-terminal" evidence="1">
    <location>
        <begin position="243"/>
        <end position="552"/>
    </location>
</feature>
<dbReference type="InterPro" id="IPR055101">
    <property type="entry name" value="AIPR_N"/>
</dbReference>
<gene>
    <name evidence="3" type="ORF">GGQ90_001579</name>
</gene>
<evidence type="ECO:0000313" key="4">
    <source>
        <dbReference type="Proteomes" id="UP000590524"/>
    </source>
</evidence>
<dbReference type="Pfam" id="PF22879">
    <property type="entry name" value="AIPR_N"/>
    <property type="match status" value="1"/>
</dbReference>
<dbReference type="InterPro" id="IPR018891">
    <property type="entry name" value="AIPR_C"/>
</dbReference>
<evidence type="ECO:0000259" key="2">
    <source>
        <dbReference type="Pfam" id="PF22879"/>
    </source>
</evidence>
<dbReference type="RefSeq" id="WP_188081600.1">
    <property type="nucleotide sequence ID" value="NZ_JACIEU010000005.1"/>
</dbReference>
<sequence length="692" mass="76047">MAEDATAEFARTLADEVDAARDDPAVDCPSTEALFTRIVIDELEEIGHFEAAFDLPQEGRVGRSPFQISGYAIDEDAGHLTLFATHYLGDLPPRRVPAAELLKTAERAGTYVSACIGGLADRIDPSYTEAGDLARTVEALGERIDRFRIVVLTDGISGGVLPASIDSHGKAVELELYDMVRLHRVLGEGQTRADIDVDLVALAGHRIACLPVASGAGHYEAFLAAFPGETLSRIYDRYGTHLLELNVRAFLGLSGRKSVNAELRRTLVEQPEMFLAFNNGVVATADEVRLEREGGAVFLTGLRGLQIVNGGQTTASLHRARRKESVGLGSVEVPVKIIRVTEGDLEEMVSSISRAANRQNTVQQADFSANDPFHREVETLANNAWLESGRGRWFYERARGSWLAAEQKASYRTTEQRAFREQTPKARRFGKLDLARYLSAWDGYPWRVAFGGQKNFQAFMQRRKETTAPAPDAAWFRRLIALTILYRSTEKLVRAMKFPAYGANITAYLVAAIGERTGGRIDFDLVWRQQKLSPELECLITDWAPQIETALRASVGSRNPTEWFKKEDCWTDVRTRLPALADPLPLELAGTPAPNGKAVITDSGAAGLNVADYARIEECMRIPSSVWVATAEIGQRSGVLHFKLAGICMTLANYAAGGWSRRPSVKQAKHGLESVAKVRAAGLFDEDQREAG</sequence>
<feature type="domain" description="Abortive infection phage resistance protein N-terminal" evidence="2">
    <location>
        <begin position="35"/>
        <end position="184"/>
    </location>
</feature>
<proteinExistence type="predicted"/>
<dbReference type="AlphaFoldDB" id="A0A7W6LNW1"/>
<dbReference type="EMBL" id="JACIEU010000005">
    <property type="protein sequence ID" value="MBB4147804.1"/>
    <property type="molecule type" value="Genomic_DNA"/>
</dbReference>
<evidence type="ECO:0000313" key="3">
    <source>
        <dbReference type="EMBL" id="MBB4147804.1"/>
    </source>
</evidence>
<evidence type="ECO:0000259" key="1">
    <source>
        <dbReference type="Pfam" id="PF10592"/>
    </source>
</evidence>
<keyword evidence="4" id="KW-1185">Reference proteome</keyword>
<name>A0A7W6LNW1_9SPHN</name>
<accession>A0A7W6LNW1</accession>
<comment type="caution">
    <text evidence="3">The sequence shown here is derived from an EMBL/GenBank/DDBJ whole genome shotgun (WGS) entry which is preliminary data.</text>
</comment>
<dbReference type="Proteomes" id="UP000590524">
    <property type="component" value="Unassembled WGS sequence"/>
</dbReference>